<dbReference type="Proteomes" id="UP001474181">
    <property type="component" value="Unassembled WGS sequence"/>
</dbReference>
<protein>
    <submittedName>
        <fullName evidence="3">Bifunctional YncE family protein/alkaline phosphatase family protein</fullName>
    </submittedName>
</protein>
<sequence>MQVTRQRRISEKKQFNLFGRRVGRRALLVTSGIAVALGVTGTAVASTYQFGTQQVGQTTANGQVVSADQYINPYGTRSVINDGKIMSSVVSPDGTHLAASIADGDASLVVVDLATGQVTQKIGTNAADNLRISSGAVGQEGPTYSPDGKQLWLGQANGYTKFTVNADGTLASPTAVPIAADGSKQALVGAAVFSADGSTVYSAVNGQNKVVAIDAATGTIKQTWAVGNAPRGLALVGGKLYVSNEGGRPAKAGDTTINSYGTDVVANPKTGASTTGTVSVIDTADPSAAVGTVDVGLHPTAVYASKGAVFVTNTADNSVSVIDGRKDKVVQTISTQPWPEASVGYEPNAVTLTDDGRLLVTLGRANAVAVYRYTSAQQPARYVGLLPTDYFPSGITAIGTKIVVANTRGIDARRPDAAGHNTHDTTSSLTQFTLPSDQVVRSETNKVFKQNGWTSNSVKTAKSNSHKKAVPVPKRIGDPSTIKHVFLLVKENRTYDQVFGDLPQGNGNSALTQFGENVTPNQHALAQQFGLYDNFYDIGTNSAEGHNWLMQSDNPEYTESSAGEYTRSYDTEDDVLGHQKTGFIWTGAQAAGQTVKDFGEFQSYESKPAGATWQNLYCDSKNMAATGAQTAYPIKTGSAIPSLNDVSVQGFPLFDLNVPDIYKEQIWKQDFEKNGPANLNMFWFSNDHTGGPANAAAEVADNDLAVGRMVDEITHSKYWKDSAIFVVEDDSQAGLDHVDGHRAPVQVISPYAQHGTVDDHYYSQITMVRTIEQILGVHPMNQLDSAATPMYGAFTSKADDTPFTAVPNRTSLTLGVNPQPTCGSDTPAAQDAQAAAAPTSVSVPAAEAKVAAQWKSWASHQRLTGKNAVPDYANPTQMNRYTWYQTHNWTKPYPGDKKIYSPNDVPGAYLPSAENDG</sequence>
<name>A0ABV1WSD5_9ACTN</name>
<evidence type="ECO:0000256" key="1">
    <source>
        <dbReference type="ARBA" id="ARBA00022801"/>
    </source>
</evidence>
<dbReference type="InterPro" id="IPR051200">
    <property type="entry name" value="Host-pathogen_enzymatic-act"/>
</dbReference>
<proteinExistence type="predicted"/>
<dbReference type="InterPro" id="IPR011044">
    <property type="entry name" value="Quino_amine_DH_bsu"/>
</dbReference>
<comment type="caution">
    <text evidence="3">The sequence shown here is derived from an EMBL/GenBank/DDBJ whole genome shotgun (WGS) entry which is preliminary data.</text>
</comment>
<evidence type="ECO:0000313" key="3">
    <source>
        <dbReference type="EMBL" id="MER7179400.1"/>
    </source>
</evidence>
<dbReference type="PANTHER" id="PTHR47197:SF3">
    <property type="entry name" value="DIHYDRO-HEME D1 DEHYDROGENASE"/>
    <property type="match status" value="1"/>
</dbReference>
<dbReference type="SUPFAM" id="SSF50969">
    <property type="entry name" value="YVTN repeat-like/Quinoprotein amine dehydrogenase"/>
    <property type="match status" value="1"/>
</dbReference>
<keyword evidence="2" id="KW-0843">Virulence</keyword>
<keyword evidence="1" id="KW-0378">Hydrolase</keyword>
<evidence type="ECO:0000256" key="2">
    <source>
        <dbReference type="ARBA" id="ARBA00023026"/>
    </source>
</evidence>
<dbReference type="InterPro" id="IPR017850">
    <property type="entry name" value="Alkaline_phosphatase_core_sf"/>
</dbReference>
<accession>A0ABV1WSD5</accession>
<dbReference type="RefSeq" id="WP_350778559.1">
    <property type="nucleotide sequence ID" value="NZ_JBEPEK010000039.1"/>
</dbReference>
<evidence type="ECO:0000313" key="4">
    <source>
        <dbReference type="Proteomes" id="UP001474181"/>
    </source>
</evidence>
<dbReference type="Gene3D" id="2.130.10.10">
    <property type="entry name" value="YVTN repeat-like/Quinoprotein amine dehydrogenase"/>
    <property type="match status" value="3"/>
</dbReference>
<dbReference type="InterPro" id="IPR015943">
    <property type="entry name" value="WD40/YVTN_repeat-like_dom_sf"/>
</dbReference>
<dbReference type="InterPro" id="IPR007312">
    <property type="entry name" value="Phosphoesterase"/>
</dbReference>
<keyword evidence="4" id="KW-1185">Reference proteome</keyword>
<dbReference type="EMBL" id="JBEPEK010000039">
    <property type="protein sequence ID" value="MER7179400.1"/>
    <property type="molecule type" value="Genomic_DNA"/>
</dbReference>
<dbReference type="Gene3D" id="3.40.720.10">
    <property type="entry name" value="Alkaline Phosphatase, subunit A"/>
    <property type="match status" value="2"/>
</dbReference>
<reference evidence="3 4" key="1">
    <citation type="submission" date="2024-06" db="EMBL/GenBank/DDBJ databases">
        <title>The Natural Products Discovery Center: Release of the First 8490 Sequenced Strains for Exploring Actinobacteria Biosynthetic Diversity.</title>
        <authorList>
            <person name="Kalkreuter E."/>
            <person name="Kautsar S.A."/>
            <person name="Yang D."/>
            <person name="Bader C.D."/>
            <person name="Teijaro C.N."/>
            <person name="Fluegel L."/>
            <person name="Davis C.M."/>
            <person name="Simpson J.R."/>
            <person name="Lauterbach L."/>
            <person name="Steele A.D."/>
            <person name="Gui C."/>
            <person name="Meng S."/>
            <person name="Li G."/>
            <person name="Viehrig K."/>
            <person name="Ye F."/>
            <person name="Su P."/>
            <person name="Kiefer A.F."/>
            <person name="Nichols A."/>
            <person name="Cepeda A.J."/>
            <person name="Yan W."/>
            <person name="Fan B."/>
            <person name="Jiang Y."/>
            <person name="Adhikari A."/>
            <person name="Zheng C.-J."/>
            <person name="Schuster L."/>
            <person name="Cowan T.M."/>
            <person name="Smanski M.J."/>
            <person name="Chevrette M.G."/>
            <person name="De Carvalho L.P.S."/>
            <person name="Shen B."/>
        </authorList>
    </citation>
    <scope>NUCLEOTIDE SEQUENCE [LARGE SCALE GENOMIC DNA]</scope>
    <source>
        <strain evidence="3 4">NPDC000234</strain>
    </source>
</reference>
<dbReference type="SUPFAM" id="SSF53649">
    <property type="entry name" value="Alkaline phosphatase-like"/>
    <property type="match status" value="1"/>
</dbReference>
<organism evidence="3 4">
    <name type="scientific">Streptomyces hyaluromycini</name>
    <dbReference type="NCBI Taxonomy" id="1377993"/>
    <lineage>
        <taxon>Bacteria</taxon>
        <taxon>Bacillati</taxon>
        <taxon>Actinomycetota</taxon>
        <taxon>Actinomycetes</taxon>
        <taxon>Kitasatosporales</taxon>
        <taxon>Streptomycetaceae</taxon>
        <taxon>Streptomyces</taxon>
    </lineage>
</organism>
<gene>
    <name evidence="3" type="ORF">ABT404_07930</name>
</gene>
<dbReference type="Pfam" id="PF04185">
    <property type="entry name" value="Phosphoesterase"/>
    <property type="match status" value="1"/>
</dbReference>
<dbReference type="PANTHER" id="PTHR47197">
    <property type="entry name" value="PROTEIN NIRF"/>
    <property type="match status" value="1"/>
</dbReference>